<dbReference type="PANTHER" id="PTHR11705">
    <property type="entry name" value="PROTEASE FAMILY M14 CARBOXYPEPTIDASE A,B"/>
    <property type="match status" value="1"/>
</dbReference>
<dbReference type="CDD" id="cd06242">
    <property type="entry name" value="M14-like"/>
    <property type="match status" value="1"/>
</dbReference>
<evidence type="ECO:0000256" key="2">
    <source>
        <dbReference type="ARBA" id="ARBA00004613"/>
    </source>
</evidence>
<evidence type="ECO:0000259" key="11">
    <source>
        <dbReference type="PROSITE" id="PS52035"/>
    </source>
</evidence>
<feature type="active site" description="Proton donor/acceptor" evidence="10">
    <location>
        <position position="358"/>
    </location>
</feature>
<gene>
    <name evidence="12" type="ORF">CK621_06390</name>
</gene>
<dbReference type="PANTHER" id="PTHR11705:SF83">
    <property type="entry name" value="INACTIVE METALLOCARBOXYPEPTIDASE ECM14"/>
    <property type="match status" value="1"/>
</dbReference>
<sequence length="589" mass="63695">MAMHSRNRTIAPSSSTAPAAVRRLGGGMASALLAGLLAACSSTPLPPWEQGTVVQAGQVHRLPPGQAMPMGVQGEAAAPYSPAVAARFAEPAVRYATPGLQQGREQFSSNEEIQSFLGQLAARPVAGVAAQPLVIGRSQAGAPIHALLVGKGVTLDPAGFARSGKPTVLLIGQQHGNEPAAGEALLVAAEQLLNGQWASALNQLNVIIVPRANPDGALAGRRALGNDIDLNRDHLLLRTPEARALAQLVRDYRPLVIVDSHEFSVMGRVQQKFQLVQAYDAMLQYANTPNIGDFTIKAANEWFVQPMFQELKRHDLRAQWYFTTSSDMQDQSLSMGGIRPDTGRNVNGLKNAVSLLIETRGVGIGRHHIQRRVHTHVVLVRKVLEQAAVRASHLQQVKSYVEREAASSACSGQVVIEAAQTQEHKEVLLLDPNTGADVVRKLPWKSSLQLQSTRQRNRPCGYLLAQSEGDAVARLQMLGVNVLRVAETGALQVERYQETAREQGQRQDVLGPMGSEAQILRVQVQLARERVTVPAGSYYVPMGQPLANLAIAALEPDTQNSYFANRIQHDLGSLVRVVEPPALVFEEVE</sequence>
<dbReference type="Pfam" id="PF00246">
    <property type="entry name" value="Peptidase_M14"/>
    <property type="match status" value="1"/>
</dbReference>
<keyword evidence="6" id="KW-0732">Signal</keyword>
<dbReference type="Gene3D" id="3.40.630.10">
    <property type="entry name" value="Zn peptidases"/>
    <property type="match status" value="1"/>
</dbReference>
<dbReference type="PROSITE" id="PS52035">
    <property type="entry name" value="PEPTIDASE_M14"/>
    <property type="match status" value="1"/>
</dbReference>
<dbReference type="GO" id="GO:0004181">
    <property type="term" value="F:metallocarboxypeptidase activity"/>
    <property type="evidence" value="ECO:0007669"/>
    <property type="project" value="InterPro"/>
</dbReference>
<dbReference type="AlphaFoldDB" id="A0A2A2AYS2"/>
<name>A0A2A2AYS2_9BURK</name>
<evidence type="ECO:0000256" key="9">
    <source>
        <dbReference type="ARBA" id="ARBA00023180"/>
    </source>
</evidence>
<accession>A0A2A2AYS2</accession>
<dbReference type="GO" id="GO:0005615">
    <property type="term" value="C:extracellular space"/>
    <property type="evidence" value="ECO:0007669"/>
    <property type="project" value="TreeGrafter"/>
</dbReference>
<protein>
    <submittedName>
        <fullName evidence="12">Peptidase M14</fullName>
    </submittedName>
</protein>
<comment type="caution">
    <text evidence="12">The sequence shown here is derived from an EMBL/GenBank/DDBJ whole genome shotgun (WGS) entry which is preliminary data.</text>
</comment>
<evidence type="ECO:0000256" key="6">
    <source>
        <dbReference type="ARBA" id="ARBA00022729"/>
    </source>
</evidence>
<keyword evidence="9" id="KW-0325">Glycoprotein</keyword>
<dbReference type="Proteomes" id="UP000218439">
    <property type="component" value="Unassembled WGS sequence"/>
</dbReference>
<evidence type="ECO:0000256" key="3">
    <source>
        <dbReference type="ARBA" id="ARBA00005988"/>
    </source>
</evidence>
<keyword evidence="4" id="KW-0964">Secreted</keyword>
<evidence type="ECO:0000313" key="13">
    <source>
        <dbReference type="Proteomes" id="UP000218439"/>
    </source>
</evidence>
<reference evidence="12 13" key="1">
    <citation type="submission" date="2017-08" db="EMBL/GenBank/DDBJ databases">
        <title>WGS of Clinical strains of the CDC Group NO-1 linked to zoonotic infections in humans.</title>
        <authorList>
            <person name="Bernier A.-M."/>
            <person name="Bernard K."/>
        </authorList>
    </citation>
    <scope>NUCLEOTIDE SEQUENCE [LARGE SCALE GENOMIC DNA]</scope>
    <source>
        <strain evidence="12 13">NML120219</strain>
    </source>
</reference>
<organism evidence="12 13">
    <name type="scientific">Vandammella animalimorsus</name>
    <dbReference type="NCBI Taxonomy" id="2029117"/>
    <lineage>
        <taxon>Bacteria</taxon>
        <taxon>Pseudomonadati</taxon>
        <taxon>Pseudomonadota</taxon>
        <taxon>Betaproteobacteria</taxon>
        <taxon>Burkholderiales</taxon>
        <taxon>Comamonadaceae</taxon>
        <taxon>Vandammella</taxon>
    </lineage>
</organism>
<keyword evidence="7" id="KW-0378">Hydrolase</keyword>
<feature type="domain" description="Peptidase M14" evidence="11">
    <location>
        <begin position="106"/>
        <end position="387"/>
    </location>
</feature>
<dbReference type="GO" id="GO:0008270">
    <property type="term" value="F:zinc ion binding"/>
    <property type="evidence" value="ECO:0007669"/>
    <property type="project" value="InterPro"/>
</dbReference>
<dbReference type="SMART" id="SM00631">
    <property type="entry name" value="Zn_pept"/>
    <property type="match status" value="1"/>
</dbReference>
<evidence type="ECO:0000256" key="5">
    <source>
        <dbReference type="ARBA" id="ARBA00022670"/>
    </source>
</evidence>
<comment type="subcellular location">
    <subcellularLocation>
        <location evidence="2">Secreted</location>
    </subcellularLocation>
</comment>
<keyword evidence="8" id="KW-0843">Virulence</keyword>
<proteinExistence type="inferred from homology"/>
<evidence type="ECO:0000256" key="10">
    <source>
        <dbReference type="PROSITE-ProRule" id="PRU01379"/>
    </source>
</evidence>
<dbReference type="SUPFAM" id="SSF53187">
    <property type="entry name" value="Zn-dependent exopeptidases"/>
    <property type="match status" value="1"/>
</dbReference>
<comment type="similarity">
    <text evidence="3 10">Belongs to the peptidase M14 family.</text>
</comment>
<dbReference type="EMBL" id="NSJE01000008">
    <property type="protein sequence ID" value="PAT42888.1"/>
    <property type="molecule type" value="Genomic_DNA"/>
</dbReference>
<dbReference type="InterPro" id="IPR000834">
    <property type="entry name" value="Peptidase_M14"/>
</dbReference>
<evidence type="ECO:0000313" key="12">
    <source>
        <dbReference type="EMBL" id="PAT42888.1"/>
    </source>
</evidence>
<evidence type="ECO:0000256" key="1">
    <source>
        <dbReference type="ARBA" id="ARBA00001947"/>
    </source>
</evidence>
<evidence type="ECO:0000256" key="7">
    <source>
        <dbReference type="ARBA" id="ARBA00022801"/>
    </source>
</evidence>
<comment type="cofactor">
    <cofactor evidence="1">
        <name>Zn(2+)</name>
        <dbReference type="ChEBI" id="CHEBI:29105"/>
    </cofactor>
</comment>
<keyword evidence="5" id="KW-0645">Protease</keyword>
<evidence type="ECO:0000256" key="8">
    <source>
        <dbReference type="ARBA" id="ARBA00023026"/>
    </source>
</evidence>
<evidence type="ECO:0000256" key="4">
    <source>
        <dbReference type="ARBA" id="ARBA00022525"/>
    </source>
</evidence>
<dbReference type="GO" id="GO:0006508">
    <property type="term" value="P:proteolysis"/>
    <property type="evidence" value="ECO:0007669"/>
    <property type="project" value="UniProtKB-KW"/>
</dbReference>